<keyword evidence="2" id="KW-1133">Transmembrane helix</keyword>
<evidence type="ECO:0000256" key="2">
    <source>
        <dbReference type="SAM" id="Phobius"/>
    </source>
</evidence>
<reference evidence="4" key="1">
    <citation type="submission" date="2023-04" db="EMBL/GenBank/DDBJ databases">
        <title>Ambrosiozyma monospora NBRC 1965.</title>
        <authorList>
            <person name="Ichikawa N."/>
            <person name="Sato H."/>
            <person name="Tonouchi N."/>
        </authorList>
    </citation>
    <scope>NUCLEOTIDE SEQUENCE</scope>
    <source>
        <strain evidence="4">NBRC 1965</strain>
    </source>
</reference>
<dbReference type="Gene3D" id="4.10.280.110">
    <property type="entry name" value="Pre-mRNA processing factor 4 domain"/>
    <property type="match status" value="1"/>
</dbReference>
<comment type="caution">
    <text evidence="4">The sequence shown here is derived from an EMBL/GenBank/DDBJ whole genome shotgun (WGS) entry which is preliminary data.</text>
</comment>
<accession>A0A9W6YUL2</accession>
<feature type="region of interest" description="Disordered" evidence="1">
    <location>
        <begin position="295"/>
        <end position="316"/>
    </location>
</feature>
<keyword evidence="5" id="KW-1185">Reference proteome</keyword>
<sequence>MFSRGIIQRVTSNELKSVISKRFLTSTTLRSTPKVHNNFKFITQFNQGQKRSYAWSNKREDGPKARYFFLVGIVGTAIFALVVSKIDAQDPAKSLAKKKNSMSEEEWEQQLINLRRKTLAFKPSEAEFYLVPNGCNNDKKVKQLVEKLEAGEDNSVGTIDLNQLIDEQLTSEMGSKYGAVLKSTLDTTDLKSNGCHYKFSYKLAPGIFTKLVYNKVVSLRKEHPEYTRFVLLNYPNTIQEAVKFEQDVAVSKKLVLFGTEEKDNDIVEYFNTVDKCIKLEQLQVEKFERVVANTPVSTTGSTSDKEQPPADDAPAIKKAQYKLRELGEPIRRYGETDQDVIDRLTEVLKKD</sequence>
<keyword evidence="2" id="KW-0472">Membrane</keyword>
<protein>
    <submittedName>
        <fullName evidence="4">Unnamed protein product</fullName>
    </submittedName>
</protein>
<organism evidence="4 5">
    <name type="scientific">Ambrosiozyma monospora</name>
    <name type="common">Yeast</name>
    <name type="synonym">Endomycopsis monosporus</name>
    <dbReference type="NCBI Taxonomy" id="43982"/>
    <lineage>
        <taxon>Eukaryota</taxon>
        <taxon>Fungi</taxon>
        <taxon>Dikarya</taxon>
        <taxon>Ascomycota</taxon>
        <taxon>Saccharomycotina</taxon>
        <taxon>Pichiomycetes</taxon>
        <taxon>Pichiales</taxon>
        <taxon>Pichiaceae</taxon>
        <taxon>Ambrosiozyma</taxon>
    </lineage>
</organism>
<dbReference type="OrthoDB" id="4081130at2759"/>
<dbReference type="AlphaFoldDB" id="A0A9W6YUL2"/>
<proteinExistence type="predicted"/>
<dbReference type="Proteomes" id="UP001165063">
    <property type="component" value="Unassembled WGS sequence"/>
</dbReference>
<dbReference type="SUPFAM" id="SSF158230">
    <property type="entry name" value="PRP4-like"/>
    <property type="match status" value="1"/>
</dbReference>
<dbReference type="InterPro" id="IPR014906">
    <property type="entry name" value="PRP4-like"/>
</dbReference>
<name>A0A9W6YUL2_AMBMO</name>
<evidence type="ECO:0000259" key="3">
    <source>
        <dbReference type="Pfam" id="PF08799"/>
    </source>
</evidence>
<keyword evidence="2" id="KW-0812">Transmembrane</keyword>
<evidence type="ECO:0000256" key="1">
    <source>
        <dbReference type="SAM" id="MobiDB-lite"/>
    </source>
</evidence>
<dbReference type="EMBL" id="BSXU01000681">
    <property type="protein sequence ID" value="GMG21481.1"/>
    <property type="molecule type" value="Genomic_DNA"/>
</dbReference>
<evidence type="ECO:0000313" key="4">
    <source>
        <dbReference type="EMBL" id="GMG21481.1"/>
    </source>
</evidence>
<evidence type="ECO:0000313" key="5">
    <source>
        <dbReference type="Proteomes" id="UP001165063"/>
    </source>
</evidence>
<gene>
    <name evidence="4" type="ORF">Amon01_000202100</name>
</gene>
<dbReference type="Pfam" id="PF08799">
    <property type="entry name" value="PRP4"/>
    <property type="match status" value="1"/>
</dbReference>
<feature type="transmembrane region" description="Helical" evidence="2">
    <location>
        <begin position="67"/>
        <end position="84"/>
    </location>
</feature>
<dbReference type="InterPro" id="IPR036285">
    <property type="entry name" value="PRP4-like_sf"/>
</dbReference>
<feature type="domain" description="Pre-mRNA processing factor 4 (PRP4)-like" evidence="3">
    <location>
        <begin position="322"/>
        <end position="345"/>
    </location>
</feature>